<evidence type="ECO:0000313" key="5">
    <source>
        <dbReference type="EMBL" id="MCV9385240.1"/>
    </source>
</evidence>
<protein>
    <submittedName>
        <fullName evidence="5">1-acyl-sn-glycerol-3-phosphate acyltransferase</fullName>
    </submittedName>
</protein>
<keyword evidence="3 5" id="KW-0012">Acyltransferase</keyword>
<dbReference type="PANTHER" id="PTHR10434:SF9">
    <property type="entry name" value="PHOSPHOLIPID_GLYCEROL ACYLTRANSFERASE DOMAIN-CONTAINING PROTEIN"/>
    <property type="match status" value="1"/>
</dbReference>
<keyword evidence="6" id="KW-1185">Reference proteome</keyword>
<dbReference type="PANTHER" id="PTHR10434">
    <property type="entry name" value="1-ACYL-SN-GLYCEROL-3-PHOSPHATE ACYLTRANSFERASE"/>
    <property type="match status" value="1"/>
</dbReference>
<gene>
    <name evidence="5" type="ORF">N7U62_01120</name>
</gene>
<dbReference type="Proteomes" id="UP001300692">
    <property type="component" value="Unassembled WGS sequence"/>
</dbReference>
<dbReference type="SMART" id="SM00563">
    <property type="entry name" value="PlsC"/>
    <property type="match status" value="1"/>
</dbReference>
<dbReference type="Pfam" id="PF01553">
    <property type="entry name" value="Acyltransferase"/>
    <property type="match status" value="1"/>
</dbReference>
<keyword evidence="2" id="KW-0808">Transferase</keyword>
<dbReference type="SUPFAM" id="SSF69593">
    <property type="entry name" value="Glycerol-3-phosphate (1)-acyltransferase"/>
    <property type="match status" value="1"/>
</dbReference>
<evidence type="ECO:0000256" key="2">
    <source>
        <dbReference type="ARBA" id="ARBA00022679"/>
    </source>
</evidence>
<evidence type="ECO:0000313" key="6">
    <source>
        <dbReference type="Proteomes" id="UP001300692"/>
    </source>
</evidence>
<reference evidence="5 6" key="1">
    <citation type="submission" date="2022-10" db="EMBL/GenBank/DDBJ databases">
        <title>Comparative genomics and taxonomic characterization of three novel marine species of genus Reichenbachiella exhibiting antioxidant and polysaccharide degradation activities.</title>
        <authorList>
            <person name="Muhammad N."/>
            <person name="Lee Y.-J."/>
            <person name="Ko J."/>
            <person name="Kim S.-G."/>
        </authorList>
    </citation>
    <scope>NUCLEOTIDE SEQUENCE [LARGE SCALE GENOMIC DNA]</scope>
    <source>
        <strain evidence="5 6">ABR2-5</strain>
    </source>
</reference>
<evidence type="ECO:0000256" key="1">
    <source>
        <dbReference type="ARBA" id="ARBA00005189"/>
    </source>
</evidence>
<name>A0ABT3CNF3_9BACT</name>
<sequence>MVRLFFLACFKLLGWRIEGNLRSDLKKCVLIIAPHTSNWDFILGVASRSILRFKANYLIKKEVYKNNLLTWFFNYTGGIPVDRKSKKIDLVGSVVEQFEKRDSMVLTITPEGTRSYVEEWKTGFYRIALRAKVPIVVVGFDYSKKLVIFLEEFTPTGNMDEDMAHIKGLFVGVKGKHPELGVH</sequence>
<dbReference type="InterPro" id="IPR002123">
    <property type="entry name" value="Plipid/glycerol_acylTrfase"/>
</dbReference>
<evidence type="ECO:0000256" key="3">
    <source>
        <dbReference type="ARBA" id="ARBA00023315"/>
    </source>
</evidence>
<feature type="domain" description="Phospholipid/glycerol acyltransferase" evidence="4">
    <location>
        <begin position="29"/>
        <end position="143"/>
    </location>
</feature>
<evidence type="ECO:0000259" key="4">
    <source>
        <dbReference type="SMART" id="SM00563"/>
    </source>
</evidence>
<proteinExistence type="predicted"/>
<dbReference type="EMBL" id="JAOYOD010000001">
    <property type="protein sequence ID" value="MCV9385240.1"/>
    <property type="molecule type" value="Genomic_DNA"/>
</dbReference>
<comment type="pathway">
    <text evidence="1">Lipid metabolism.</text>
</comment>
<organism evidence="5 6">
    <name type="scientific">Reichenbachiella ulvae</name>
    <dbReference type="NCBI Taxonomy" id="2980104"/>
    <lineage>
        <taxon>Bacteria</taxon>
        <taxon>Pseudomonadati</taxon>
        <taxon>Bacteroidota</taxon>
        <taxon>Cytophagia</taxon>
        <taxon>Cytophagales</taxon>
        <taxon>Reichenbachiellaceae</taxon>
        <taxon>Reichenbachiella</taxon>
    </lineage>
</organism>
<dbReference type="RefSeq" id="WP_264136032.1">
    <property type="nucleotide sequence ID" value="NZ_JAOYOD010000001.1"/>
</dbReference>
<accession>A0ABT3CNF3</accession>
<dbReference type="GO" id="GO:0016746">
    <property type="term" value="F:acyltransferase activity"/>
    <property type="evidence" value="ECO:0007669"/>
    <property type="project" value="UniProtKB-KW"/>
</dbReference>
<comment type="caution">
    <text evidence="5">The sequence shown here is derived from an EMBL/GenBank/DDBJ whole genome shotgun (WGS) entry which is preliminary data.</text>
</comment>